<keyword evidence="7" id="KW-1185">Reference proteome</keyword>
<dbReference type="PANTHER" id="PTHR43667">
    <property type="entry name" value="CYCLOPROPANE-FATTY-ACYL-PHOSPHOLIPID SYNTHASE"/>
    <property type="match status" value="1"/>
</dbReference>
<accession>A0A401J8I2</accession>
<dbReference type="GO" id="GO:0008610">
    <property type="term" value="P:lipid biosynthetic process"/>
    <property type="evidence" value="ECO:0007669"/>
    <property type="project" value="InterPro"/>
</dbReference>
<dbReference type="Proteomes" id="UP000290975">
    <property type="component" value="Unassembled WGS sequence"/>
</dbReference>
<dbReference type="Gene3D" id="3.40.50.150">
    <property type="entry name" value="Vaccinia Virus protein VP39"/>
    <property type="match status" value="1"/>
</dbReference>
<keyword evidence="2" id="KW-0489">Methyltransferase</keyword>
<keyword evidence="4" id="KW-0949">S-adenosyl-L-methionine</keyword>
<dbReference type="InterPro" id="IPR029063">
    <property type="entry name" value="SAM-dependent_MTases_sf"/>
</dbReference>
<evidence type="ECO:0000256" key="5">
    <source>
        <dbReference type="ARBA" id="ARBA00023098"/>
    </source>
</evidence>
<evidence type="ECO:0000256" key="2">
    <source>
        <dbReference type="ARBA" id="ARBA00022603"/>
    </source>
</evidence>
<protein>
    <submittedName>
        <fullName evidence="6">Cyclopropane-fatty-acyl-phospholipid synthase</fullName>
    </submittedName>
</protein>
<evidence type="ECO:0000256" key="3">
    <source>
        <dbReference type="ARBA" id="ARBA00022679"/>
    </source>
</evidence>
<organism evidence="6 7">
    <name type="scientific">Sphingobium xenophagum</name>
    <dbReference type="NCBI Taxonomy" id="121428"/>
    <lineage>
        <taxon>Bacteria</taxon>
        <taxon>Pseudomonadati</taxon>
        <taxon>Pseudomonadota</taxon>
        <taxon>Alphaproteobacteria</taxon>
        <taxon>Sphingomonadales</taxon>
        <taxon>Sphingomonadaceae</taxon>
        <taxon>Sphingobium</taxon>
    </lineage>
</organism>
<reference evidence="6 7" key="1">
    <citation type="submission" date="2014-12" db="EMBL/GenBank/DDBJ databases">
        <title>Whole genome sequencing of Sphingobium xenophagum OW59.</title>
        <authorList>
            <person name="Ohta Y."/>
            <person name="Nishi S."/>
            <person name="Hatada Y."/>
        </authorList>
    </citation>
    <scope>NUCLEOTIDE SEQUENCE [LARGE SCALE GENOMIC DNA]</scope>
    <source>
        <strain evidence="6 7">OW59</strain>
    </source>
</reference>
<dbReference type="PANTHER" id="PTHR43667:SF1">
    <property type="entry name" value="CYCLOPROPANE-FATTY-ACYL-PHOSPHOLIPID SYNTHASE"/>
    <property type="match status" value="1"/>
</dbReference>
<dbReference type="Pfam" id="PF02353">
    <property type="entry name" value="CMAS"/>
    <property type="match status" value="1"/>
</dbReference>
<dbReference type="PIRSF" id="PIRSF003085">
    <property type="entry name" value="CMAS"/>
    <property type="match status" value="1"/>
</dbReference>
<comment type="caution">
    <text evidence="6">The sequence shown here is derived from an EMBL/GenBank/DDBJ whole genome shotgun (WGS) entry which is preliminary data.</text>
</comment>
<evidence type="ECO:0000256" key="4">
    <source>
        <dbReference type="ARBA" id="ARBA00022691"/>
    </source>
</evidence>
<evidence type="ECO:0000313" key="7">
    <source>
        <dbReference type="Proteomes" id="UP000290975"/>
    </source>
</evidence>
<dbReference type="GO" id="GO:0032259">
    <property type="term" value="P:methylation"/>
    <property type="evidence" value="ECO:0007669"/>
    <property type="project" value="UniProtKB-KW"/>
</dbReference>
<sequence>MTLCAVQSDDQDRLFDSTHVHPGRALSLLLDRILTVGNLAFVDGSSGELLHFGDRSGPEVILGLTAAAARRIVANPDLALGETFVDGELVLVKGTLAEFFALVFRNQAALELSQSNLGNVALRLKRRFQQTNARLRSRRNVEHHYDLSLDLYRLFLDADMQYSCAYFAEAGMTLEEAQLAKKRHLISKLLLEPGQRVLDIGCGWGGMALEVAATEQVSVLGVTLSGEQLRVARERASLSNARFELTDYRDVEGSFHRIVSVGMFEHVGVPNYDTFFQKVAELLTDDGVAVIHSIGRKDGPDITNPWIEKYIFPGGYIPALSEVLPAIERAGLWVTDIEILRLHYAETLVEWQRRFRAHRPQIAKLYDERFCRMWDFYLAASESAFRHQGHMNFQIQLARRVDAVPLTRDYITDRDRANARLMADTA</sequence>
<dbReference type="CDD" id="cd02440">
    <property type="entry name" value="AdoMet_MTases"/>
    <property type="match status" value="1"/>
</dbReference>
<evidence type="ECO:0000256" key="1">
    <source>
        <dbReference type="ARBA" id="ARBA00010815"/>
    </source>
</evidence>
<proteinExistence type="inferred from homology"/>
<dbReference type="RefSeq" id="WP_022684507.1">
    <property type="nucleotide sequence ID" value="NZ_BBQY01000058.1"/>
</dbReference>
<dbReference type="InterPro" id="IPR003333">
    <property type="entry name" value="CMAS"/>
</dbReference>
<comment type="similarity">
    <text evidence="1">Belongs to the CFA/CMAS family.</text>
</comment>
<gene>
    <name evidence="6" type="ORF">MBESOW_P4394</name>
</gene>
<dbReference type="AlphaFoldDB" id="A0A401J8I2"/>
<dbReference type="EMBL" id="BBQY01000058">
    <property type="protein sequence ID" value="GBH32986.1"/>
    <property type="molecule type" value="Genomic_DNA"/>
</dbReference>
<evidence type="ECO:0000313" key="6">
    <source>
        <dbReference type="EMBL" id="GBH32986.1"/>
    </source>
</evidence>
<name>A0A401J8I2_SPHXE</name>
<dbReference type="GO" id="GO:0008168">
    <property type="term" value="F:methyltransferase activity"/>
    <property type="evidence" value="ECO:0007669"/>
    <property type="project" value="UniProtKB-KW"/>
</dbReference>
<dbReference type="InterPro" id="IPR050723">
    <property type="entry name" value="CFA/CMAS"/>
</dbReference>
<keyword evidence="5" id="KW-0443">Lipid metabolism</keyword>
<dbReference type="SUPFAM" id="SSF53335">
    <property type="entry name" value="S-adenosyl-L-methionine-dependent methyltransferases"/>
    <property type="match status" value="1"/>
</dbReference>
<keyword evidence="3" id="KW-0808">Transferase</keyword>